<feature type="transmembrane region" description="Helical" evidence="1">
    <location>
        <begin position="385"/>
        <end position="404"/>
    </location>
</feature>
<keyword evidence="1" id="KW-0472">Membrane</keyword>
<comment type="caution">
    <text evidence="2">The sequence shown here is derived from an EMBL/GenBank/DDBJ whole genome shotgun (WGS) entry which is preliminary data.</text>
</comment>
<feature type="transmembrane region" description="Helical" evidence="1">
    <location>
        <begin position="138"/>
        <end position="160"/>
    </location>
</feature>
<feature type="transmembrane region" description="Helical" evidence="1">
    <location>
        <begin position="362"/>
        <end position="379"/>
    </location>
</feature>
<sequence length="414" mass="43783">METGIVSAQGLLGPAVGLGLFLLAFMVQRAVLARLDPQTLIGDERDYLAIATGAPVRSVWVRVPLGALPVWIARQTNAADVARRARLIVSLIASATVGIGGWFACEQAGLAAGLAAGLILLASAERAVLAIHLWPDTLMGLCLLAFAMAIAAPDGMLWIGALAAVGFLIRVDFTVLAVFAVVHALVAFPGSPGALAAAVLPTMLAAAAMALHNKRKHGIWSPDTTFQFNLAVASTEAAFPRAPTQELMLRTTRRVRAEGDEQRDTVARPLPLATARLGFRRLVTLVGKETFVLQKLLVALSPVYAGRFSPRVATLVLASTRLWFSIVFIAFVLFSPAIPREILALVACVVFVQSAVQTRSRYRMAVLPVMAVYVAIAAVSPGAPAISAGSVMLALCAAVLVAVCRPRDEQRQES</sequence>
<reference evidence="2 3" key="1">
    <citation type="submission" date="2022-10" db="EMBL/GenBank/DDBJ databases">
        <title>Pararhodobacter sp. nov., isolated from marine algae.</title>
        <authorList>
            <person name="Choi B.J."/>
            <person name="Kim J.M."/>
            <person name="Lee J.K."/>
            <person name="Choi D.G."/>
            <person name="Jeon C.O."/>
        </authorList>
    </citation>
    <scope>NUCLEOTIDE SEQUENCE [LARGE SCALE GENOMIC DNA]</scope>
    <source>
        <strain evidence="2 3">ZQ420</strain>
    </source>
</reference>
<evidence type="ECO:0008006" key="4">
    <source>
        <dbReference type="Google" id="ProtNLM"/>
    </source>
</evidence>
<accession>A0ABT3GTC1</accession>
<feature type="transmembrane region" description="Helical" evidence="1">
    <location>
        <begin position="112"/>
        <end position="132"/>
    </location>
</feature>
<keyword evidence="1" id="KW-0812">Transmembrane</keyword>
<proteinExistence type="predicted"/>
<evidence type="ECO:0000256" key="1">
    <source>
        <dbReference type="SAM" id="Phobius"/>
    </source>
</evidence>
<name>A0ABT3GTC1_9RHOB</name>
<keyword evidence="1" id="KW-1133">Transmembrane helix</keyword>
<feature type="transmembrane region" description="Helical" evidence="1">
    <location>
        <begin position="6"/>
        <end position="27"/>
    </location>
</feature>
<feature type="transmembrane region" description="Helical" evidence="1">
    <location>
        <begin position="194"/>
        <end position="211"/>
    </location>
</feature>
<feature type="transmembrane region" description="Helical" evidence="1">
    <location>
        <begin position="312"/>
        <end position="331"/>
    </location>
</feature>
<dbReference type="EMBL" id="JAPDFL010000001">
    <property type="protein sequence ID" value="MCW1930763.1"/>
    <property type="molecule type" value="Genomic_DNA"/>
</dbReference>
<gene>
    <name evidence="2" type="ORF">OKW52_00355</name>
</gene>
<organism evidence="2 3">
    <name type="scientific">Pararhodobacter zhoushanensis</name>
    <dbReference type="NCBI Taxonomy" id="2479545"/>
    <lineage>
        <taxon>Bacteria</taxon>
        <taxon>Pseudomonadati</taxon>
        <taxon>Pseudomonadota</taxon>
        <taxon>Alphaproteobacteria</taxon>
        <taxon>Rhodobacterales</taxon>
        <taxon>Paracoccaceae</taxon>
        <taxon>Pararhodobacter</taxon>
    </lineage>
</organism>
<dbReference type="Proteomes" id="UP001208938">
    <property type="component" value="Unassembled WGS sequence"/>
</dbReference>
<protein>
    <recommendedName>
        <fullName evidence="4">FUSC family protein</fullName>
    </recommendedName>
</protein>
<dbReference type="RefSeq" id="WP_264503940.1">
    <property type="nucleotide sequence ID" value="NZ_JAPDFL010000001.1"/>
</dbReference>
<feature type="transmembrane region" description="Helical" evidence="1">
    <location>
        <begin position="85"/>
        <end position="105"/>
    </location>
</feature>
<keyword evidence="3" id="KW-1185">Reference proteome</keyword>
<evidence type="ECO:0000313" key="3">
    <source>
        <dbReference type="Proteomes" id="UP001208938"/>
    </source>
</evidence>
<feature type="transmembrane region" description="Helical" evidence="1">
    <location>
        <begin position="337"/>
        <end position="355"/>
    </location>
</feature>
<evidence type="ECO:0000313" key="2">
    <source>
        <dbReference type="EMBL" id="MCW1930763.1"/>
    </source>
</evidence>